<feature type="chain" id="PRO_5005184066" evidence="2">
    <location>
        <begin position="23"/>
        <end position="575"/>
    </location>
</feature>
<evidence type="ECO:0000259" key="3">
    <source>
        <dbReference type="Pfam" id="PF13088"/>
    </source>
</evidence>
<evidence type="ECO:0000313" key="4">
    <source>
        <dbReference type="EMBL" id="AKJ64919.1"/>
    </source>
</evidence>
<dbReference type="Gene3D" id="2.120.10.10">
    <property type="match status" value="1"/>
</dbReference>
<feature type="region of interest" description="Disordered" evidence="1">
    <location>
        <begin position="411"/>
        <end position="440"/>
    </location>
</feature>
<evidence type="ECO:0000256" key="1">
    <source>
        <dbReference type="SAM" id="MobiDB-lite"/>
    </source>
</evidence>
<reference evidence="5" key="1">
    <citation type="submission" date="2015-02" db="EMBL/GenBank/DDBJ databases">
        <title>Description and complete genome sequence of the first cultured representative of the subdivision 5 of the Verrucomicrobia phylum.</title>
        <authorList>
            <person name="Spring S."/>
            <person name="Bunk B."/>
            <person name="Sproer C."/>
            <person name="Klenk H.-P."/>
        </authorList>
    </citation>
    <scope>NUCLEOTIDE SEQUENCE [LARGE SCALE GENOMIC DNA]</scope>
    <source>
        <strain evidence="5">L21-Fru-AB</strain>
    </source>
</reference>
<dbReference type="InterPro" id="IPR011040">
    <property type="entry name" value="Sialidase"/>
</dbReference>
<dbReference type="PANTHER" id="PTHR43752:SF2">
    <property type="entry name" value="BNR_ASP-BOX REPEAT FAMILY PROTEIN"/>
    <property type="match status" value="1"/>
</dbReference>
<dbReference type="InterPro" id="IPR036278">
    <property type="entry name" value="Sialidase_sf"/>
</dbReference>
<dbReference type="OrthoDB" id="41724at2"/>
<dbReference type="AlphaFoldDB" id="A0A0G3ELB3"/>
<name>A0A0G3ELB3_9BACT</name>
<keyword evidence="5" id="KW-1185">Reference proteome</keyword>
<dbReference type="PANTHER" id="PTHR43752">
    <property type="entry name" value="BNR/ASP-BOX REPEAT FAMILY PROTEIN"/>
    <property type="match status" value="1"/>
</dbReference>
<dbReference type="KEGG" id="vbl:L21SP4_01677"/>
<feature type="signal peptide" evidence="2">
    <location>
        <begin position="1"/>
        <end position="22"/>
    </location>
</feature>
<dbReference type="Pfam" id="PF13088">
    <property type="entry name" value="BNR_2"/>
    <property type="match status" value="1"/>
</dbReference>
<organism evidence="4 5">
    <name type="scientific">Kiritimatiella glycovorans</name>
    <dbReference type="NCBI Taxonomy" id="1307763"/>
    <lineage>
        <taxon>Bacteria</taxon>
        <taxon>Pseudomonadati</taxon>
        <taxon>Kiritimatiellota</taxon>
        <taxon>Kiritimatiellia</taxon>
        <taxon>Kiritimatiellales</taxon>
        <taxon>Kiritimatiellaceae</taxon>
        <taxon>Kiritimatiella</taxon>
    </lineage>
</organism>
<dbReference type="EMBL" id="CP010904">
    <property type="protein sequence ID" value="AKJ64919.1"/>
    <property type="molecule type" value="Genomic_DNA"/>
</dbReference>
<reference evidence="4 5" key="2">
    <citation type="journal article" date="2016" name="ISME J.">
        <title>Characterization of the first cultured representative of Verrucomicrobia subdivision 5 indicates the proposal of a novel phylum.</title>
        <authorList>
            <person name="Spring S."/>
            <person name="Bunk B."/>
            <person name="Sproer C."/>
            <person name="Schumann P."/>
            <person name="Rohde M."/>
            <person name="Tindall B.J."/>
            <person name="Klenk H.P."/>
        </authorList>
    </citation>
    <scope>NUCLEOTIDE SEQUENCE [LARGE SCALE GENOMIC DNA]</scope>
    <source>
        <strain evidence="4 5">L21-Fru-AB</strain>
    </source>
</reference>
<proteinExistence type="predicted"/>
<feature type="compositionally biased region" description="Basic and acidic residues" evidence="1">
    <location>
        <begin position="425"/>
        <end position="436"/>
    </location>
</feature>
<accession>A0A0G3ELB3</accession>
<sequence precursor="true">MKKTIKKLTALTVLLSALSLPAADYSDPEQAPRWPHMPYVVTDPGPEYDAENRMFVCSFGISAAPNGRLWATWDSGDTGEGWSNIVMLATSGDGGRTWSDPQMVIDPPFRASYAGLWMDPDDRMWFTFSIWPIRYTTDNAADMKKRFDDIRSYRTFVLENQCRGMQLWAITTDNPGDPSPEWDSPQLIATDYGHMNKPTVLSDGTWVWPVGTLTRAEGGGRLPFRPLFSTDKGRTFEFRGHVPMPEGRNCDENQVVQREDGSLWLLSRMNYGIGESFSRDQGKTWTPMEPSDIEHTVARFYIGRLQSGKLLLVKHGEPGEKTGRRERLMAFLSDDDGESWTGGLMIDERSHVSYPDATQADDGTIYVIYDRERHHAKEILMAAFTEQDVAAGEPVSGKALFRQVIDKGLARNPRHQGAREATPQWKRDENPPRDNADGAALRRSPVGAFAAGEVQVLAFDPGAKLFTDRGYALSECPEALKGARFLQVPIDGDKSVTVSRAGVVYFATPLPDRNPSGSQSAKLEAQGFEKVALSEFNLFEHTSYPANLCSLYQKTCAAGEVIEFGKWAVPLFAAE</sequence>
<dbReference type="RefSeq" id="WP_052882200.1">
    <property type="nucleotide sequence ID" value="NZ_CP010904.1"/>
</dbReference>
<dbReference type="STRING" id="1307763.L21SP4_01677"/>
<gene>
    <name evidence="4" type="ORF">L21SP4_01677</name>
</gene>
<protein>
    <submittedName>
        <fullName evidence="4">Putative neuraminidase (Sialidase)</fullName>
    </submittedName>
</protein>
<dbReference type="Proteomes" id="UP000035268">
    <property type="component" value="Chromosome"/>
</dbReference>
<evidence type="ECO:0000256" key="2">
    <source>
        <dbReference type="SAM" id="SignalP"/>
    </source>
</evidence>
<dbReference type="SUPFAM" id="SSF50939">
    <property type="entry name" value="Sialidases"/>
    <property type="match status" value="1"/>
</dbReference>
<evidence type="ECO:0000313" key="5">
    <source>
        <dbReference type="Proteomes" id="UP000035268"/>
    </source>
</evidence>
<keyword evidence="2" id="KW-0732">Signal</keyword>
<feature type="domain" description="Sialidase" evidence="3">
    <location>
        <begin position="196"/>
        <end position="367"/>
    </location>
</feature>
<dbReference type="CDD" id="cd15482">
    <property type="entry name" value="Sialidase_non-viral"/>
    <property type="match status" value="1"/>
</dbReference>